<evidence type="ECO:0000313" key="3">
    <source>
        <dbReference type="Proteomes" id="UP000006753"/>
    </source>
</evidence>
<dbReference type="Proteomes" id="UP000006753">
    <property type="component" value="Unassembled WGS sequence"/>
</dbReference>
<keyword evidence="3" id="KW-1185">Reference proteome</keyword>
<accession>K1XA54</accession>
<evidence type="ECO:0000313" key="2">
    <source>
        <dbReference type="EMBL" id="EKD17598.1"/>
    </source>
</evidence>
<dbReference type="HOGENOM" id="CLU_1982051_0_0_1"/>
<reference evidence="2 3" key="1">
    <citation type="journal article" date="2012" name="BMC Genomics">
        <title>Sequencing the genome of Marssonina brunnea reveals fungus-poplar co-evolution.</title>
        <authorList>
            <person name="Zhu S."/>
            <person name="Cao Y.-Z."/>
            <person name="Jiang C."/>
            <person name="Tan B.-Y."/>
            <person name="Wang Z."/>
            <person name="Feng S."/>
            <person name="Zhang L."/>
            <person name="Su X.-H."/>
            <person name="Brejova B."/>
            <person name="Vinar T."/>
            <person name="Xu M."/>
            <person name="Wang M.-X."/>
            <person name="Zhang S.-G."/>
            <person name="Huang M.-R."/>
            <person name="Wu R."/>
            <person name="Zhou Y."/>
        </authorList>
    </citation>
    <scope>NUCLEOTIDE SEQUENCE [LARGE SCALE GENOMIC DNA]</scope>
    <source>
        <strain evidence="2 3">MB_m1</strain>
    </source>
</reference>
<gene>
    <name evidence="2" type="ORF">MBM_04459</name>
</gene>
<sequence>MSSTNSKTQDFNSQAEIRVPQEPFSTVALFPQLPREIRGAGKPTSGVDGKMLEGSSTYVSRERSTANLPRENDIHTSAFYQRGGKESLLGPVFRKPAKIDPGNALLRSRYQVVPEGVALRAVTPRT</sequence>
<feature type="region of interest" description="Disordered" evidence="1">
    <location>
        <begin position="35"/>
        <end position="73"/>
    </location>
</feature>
<dbReference type="KEGG" id="mbe:MBM_04459"/>
<dbReference type="AlphaFoldDB" id="K1XA54"/>
<name>K1XA54_MARBU</name>
<evidence type="ECO:0000256" key="1">
    <source>
        <dbReference type="SAM" id="MobiDB-lite"/>
    </source>
</evidence>
<organism evidence="2 3">
    <name type="scientific">Marssonina brunnea f. sp. multigermtubi (strain MB_m1)</name>
    <name type="common">Marssonina leaf spot fungus</name>
    <dbReference type="NCBI Taxonomy" id="1072389"/>
    <lineage>
        <taxon>Eukaryota</taxon>
        <taxon>Fungi</taxon>
        <taxon>Dikarya</taxon>
        <taxon>Ascomycota</taxon>
        <taxon>Pezizomycotina</taxon>
        <taxon>Leotiomycetes</taxon>
        <taxon>Helotiales</taxon>
        <taxon>Drepanopezizaceae</taxon>
        <taxon>Drepanopeziza</taxon>
    </lineage>
</organism>
<dbReference type="InParanoid" id="K1XA54"/>
<proteinExistence type="predicted"/>
<feature type="compositionally biased region" description="Basic and acidic residues" evidence="1">
    <location>
        <begin position="60"/>
        <end position="73"/>
    </location>
</feature>
<dbReference type="EMBL" id="JH921436">
    <property type="protein sequence ID" value="EKD17598.1"/>
    <property type="molecule type" value="Genomic_DNA"/>
</dbReference>
<protein>
    <submittedName>
        <fullName evidence="2">Uncharacterized protein</fullName>
    </submittedName>
</protein>